<dbReference type="PROSITE" id="PS00194">
    <property type="entry name" value="THIOREDOXIN_1"/>
    <property type="match status" value="1"/>
</dbReference>
<dbReference type="InterPro" id="IPR036249">
    <property type="entry name" value="Thioredoxin-like_sf"/>
</dbReference>
<evidence type="ECO:0000313" key="5">
    <source>
        <dbReference type="Proteomes" id="UP000245250"/>
    </source>
</evidence>
<dbReference type="InterPro" id="IPR000866">
    <property type="entry name" value="AhpC/TSA"/>
</dbReference>
<gene>
    <name evidence="4" type="ORF">HYN56_09555</name>
</gene>
<evidence type="ECO:0000313" key="4">
    <source>
        <dbReference type="EMBL" id="AWK04466.1"/>
    </source>
</evidence>
<organism evidence="4 5">
    <name type="scientific">Flavobacterium crocinum</name>
    <dbReference type="NCBI Taxonomy" id="2183896"/>
    <lineage>
        <taxon>Bacteria</taxon>
        <taxon>Pseudomonadati</taxon>
        <taxon>Bacteroidota</taxon>
        <taxon>Flavobacteriia</taxon>
        <taxon>Flavobacteriales</taxon>
        <taxon>Flavobacteriaceae</taxon>
        <taxon>Flavobacterium</taxon>
    </lineage>
</organism>
<accession>A0A2S1YKC4</accession>
<dbReference type="PROSITE" id="PS51352">
    <property type="entry name" value="THIOREDOXIN_2"/>
    <property type="match status" value="1"/>
</dbReference>
<dbReference type="RefSeq" id="WP_109191966.1">
    <property type="nucleotide sequence ID" value="NZ_CP029255.1"/>
</dbReference>
<dbReference type="PANTHER" id="PTHR42852">
    <property type="entry name" value="THIOL:DISULFIDE INTERCHANGE PROTEIN DSBE"/>
    <property type="match status" value="1"/>
</dbReference>
<dbReference type="CDD" id="cd02966">
    <property type="entry name" value="TlpA_like_family"/>
    <property type="match status" value="1"/>
</dbReference>
<dbReference type="EMBL" id="CP029255">
    <property type="protein sequence ID" value="AWK04466.1"/>
    <property type="molecule type" value="Genomic_DNA"/>
</dbReference>
<protein>
    <recommendedName>
        <fullName evidence="3">Thioredoxin domain-containing protein</fullName>
    </recommendedName>
</protein>
<evidence type="ECO:0000259" key="3">
    <source>
        <dbReference type="PROSITE" id="PS51352"/>
    </source>
</evidence>
<keyword evidence="1" id="KW-0676">Redox-active center</keyword>
<dbReference type="InterPro" id="IPR050553">
    <property type="entry name" value="Thioredoxin_ResA/DsbE_sf"/>
</dbReference>
<dbReference type="InterPro" id="IPR013766">
    <property type="entry name" value="Thioredoxin_domain"/>
</dbReference>
<proteinExistence type="predicted"/>
<dbReference type="OrthoDB" id="634996at2"/>
<keyword evidence="2" id="KW-0732">Signal</keyword>
<reference evidence="4 5" key="1">
    <citation type="submission" date="2018-05" db="EMBL/GenBank/DDBJ databases">
        <title>Genome sequencing of Flavobacterium sp. HYN0056.</title>
        <authorList>
            <person name="Yi H."/>
            <person name="Baek C."/>
        </authorList>
    </citation>
    <scope>NUCLEOTIDE SEQUENCE [LARGE SCALE GENOMIC DNA]</scope>
    <source>
        <strain evidence="4 5">HYN0056</strain>
    </source>
</reference>
<dbReference type="Gene3D" id="3.40.30.10">
    <property type="entry name" value="Glutaredoxin"/>
    <property type="match status" value="1"/>
</dbReference>
<feature type="chain" id="PRO_5015620740" description="Thioredoxin domain-containing protein" evidence="2">
    <location>
        <begin position="19"/>
        <end position="609"/>
    </location>
</feature>
<dbReference type="Proteomes" id="UP000245250">
    <property type="component" value="Chromosome"/>
</dbReference>
<dbReference type="InterPro" id="IPR017937">
    <property type="entry name" value="Thioredoxin_CS"/>
</dbReference>
<sequence>MKKIYILLFFTVVSNAFSQNGKIYLKNSKFKTGAENTYVYEPPQGVVIKDNSKASIIDSYYDFNSQKLIKKGKLYEFTVKVADSARTLIVMITNAQEIVDNNKDQGYVVYLKTQNDSELGKTLANEIAMGNYANYFLKLKIDVKPESQVAAYEKLFEKYPTLKSDKSYMSYLYQKSQINKEESNKEALVFAEKCLKKDKEEYYMLANDAYSMNRMSDERAKLEKEILAKYPSGTLAKNQFINRFFAKKEKTEDYILKCIDTCKTKYKETSVRTLDVFYNSLMKEYLTSKDLEKAQKIESQLSNPAGIYNDFAWGLTGEDLTSPIKDIDFTSKISKRSLTLLEENAKETFNPQYEYQANMYNDTYALILYKQGNYEEAFKYQDKVRKANGFDAGGKVRYVAMMEKVKSKDEVRAYLENEISNNTVSPALVSKLKEIYIAENLPLANFEKLKEKADKLNEEEKNKKIIEQFGGTTPTDFALKNLEGKEVKLSDYKGKIVVLDFWATWCGPCKASFPKMQELVNKYKDKEVTFLFINTWENKKDDEVLKNVTDYLTEKKYTFNVVFDSKSEVVTKYKIQGIPTSILIGKNGNILFAGHSNSSLGELIDEQLK</sequence>
<feature type="domain" description="Thioredoxin" evidence="3">
    <location>
        <begin position="468"/>
        <end position="609"/>
    </location>
</feature>
<dbReference type="AlphaFoldDB" id="A0A2S1YKC4"/>
<evidence type="ECO:0000256" key="2">
    <source>
        <dbReference type="SAM" id="SignalP"/>
    </source>
</evidence>
<evidence type="ECO:0000256" key="1">
    <source>
        <dbReference type="ARBA" id="ARBA00023284"/>
    </source>
</evidence>
<feature type="signal peptide" evidence="2">
    <location>
        <begin position="1"/>
        <end position="18"/>
    </location>
</feature>
<name>A0A2S1YKC4_9FLAO</name>
<dbReference type="Pfam" id="PF00578">
    <property type="entry name" value="AhpC-TSA"/>
    <property type="match status" value="1"/>
</dbReference>
<dbReference type="GO" id="GO:0016491">
    <property type="term" value="F:oxidoreductase activity"/>
    <property type="evidence" value="ECO:0007669"/>
    <property type="project" value="InterPro"/>
</dbReference>
<keyword evidence="5" id="KW-1185">Reference proteome</keyword>
<dbReference type="GO" id="GO:0016209">
    <property type="term" value="F:antioxidant activity"/>
    <property type="evidence" value="ECO:0007669"/>
    <property type="project" value="InterPro"/>
</dbReference>
<dbReference type="PANTHER" id="PTHR42852:SF17">
    <property type="entry name" value="THIOREDOXIN-LIKE PROTEIN HI_1115"/>
    <property type="match status" value="1"/>
</dbReference>
<dbReference type="SUPFAM" id="SSF52833">
    <property type="entry name" value="Thioredoxin-like"/>
    <property type="match status" value="1"/>
</dbReference>
<dbReference type="KEGG" id="fcr:HYN56_09555"/>